<proteinExistence type="predicted"/>
<sequence>MRAARGRRTLERNRARRLAADGPDVPDGPGTTPPAHPAARRWPLAVGAGLVLVLGVVAATPGGRAAVAGWFAHRADDLTCGSGFERLDRLGIVHDDPVVPILDPASVAGPPPGLVSALAELGVTVGPVVAALDASVADASPAGHAVVAATGSLRTADPATTVVVHPRLLASVDGADEASDESPGDQLADPVEPPRTWAWRDASYAGYDGVDVVAVVWHDHDAEVVTLDLDTGKMIGCAPVALPDDLPAGSPVLAVTGLPLAGAEVAGEPAPTVVIARTLVQVVRDGHVTGSFELTRAPSSAAVAGDLLLLSDDAGAVTAVSLADGATRWTAPSAGIRVGDASPLGEAGGAGAALVVPVTEPAPALRVLDVATGSVRDVPVALDGDADGTGRPTVLGLSPDLLTTLAPSGGGLVVDVG</sequence>
<keyword evidence="4" id="KW-1185">Reference proteome</keyword>
<dbReference type="InterPro" id="IPR002372">
    <property type="entry name" value="PQQ_rpt_dom"/>
</dbReference>
<feature type="domain" description="Pyrrolo-quinoline quinone repeat" evidence="2">
    <location>
        <begin position="212"/>
        <end position="330"/>
    </location>
</feature>
<feature type="region of interest" description="Disordered" evidence="1">
    <location>
        <begin position="1"/>
        <end position="39"/>
    </location>
</feature>
<reference evidence="3 4" key="1">
    <citation type="submission" date="2018-11" db="EMBL/GenBank/DDBJ databases">
        <title>Sequencing the genomes of 1000 actinobacteria strains.</title>
        <authorList>
            <person name="Klenk H.-P."/>
        </authorList>
    </citation>
    <scope>NUCLEOTIDE SEQUENCE [LARGE SCALE GENOMIC DNA]</scope>
    <source>
        <strain evidence="3 4">DSM 13521</strain>
    </source>
</reference>
<name>A0A3N2DAX8_9MICO</name>
<feature type="compositionally biased region" description="Acidic residues" evidence="1">
    <location>
        <begin position="174"/>
        <end position="183"/>
    </location>
</feature>
<comment type="caution">
    <text evidence="3">The sequence shown here is derived from an EMBL/GenBank/DDBJ whole genome shotgun (WGS) entry which is preliminary data.</text>
</comment>
<evidence type="ECO:0000259" key="2">
    <source>
        <dbReference type="Pfam" id="PF13360"/>
    </source>
</evidence>
<feature type="region of interest" description="Disordered" evidence="1">
    <location>
        <begin position="174"/>
        <end position="193"/>
    </location>
</feature>
<dbReference type="Pfam" id="PF13360">
    <property type="entry name" value="PQQ_2"/>
    <property type="match status" value="1"/>
</dbReference>
<evidence type="ECO:0000313" key="3">
    <source>
        <dbReference type="EMBL" id="ROR96808.1"/>
    </source>
</evidence>
<protein>
    <recommendedName>
        <fullName evidence="2">Pyrrolo-quinoline quinone repeat domain-containing protein</fullName>
    </recommendedName>
</protein>
<evidence type="ECO:0000313" key="4">
    <source>
        <dbReference type="Proteomes" id="UP000275356"/>
    </source>
</evidence>
<feature type="compositionally biased region" description="Low complexity" evidence="1">
    <location>
        <begin position="20"/>
        <end position="30"/>
    </location>
</feature>
<evidence type="ECO:0000256" key="1">
    <source>
        <dbReference type="SAM" id="MobiDB-lite"/>
    </source>
</evidence>
<dbReference type="SUPFAM" id="SSF50998">
    <property type="entry name" value="Quinoprotein alcohol dehydrogenase-like"/>
    <property type="match status" value="1"/>
</dbReference>
<dbReference type="InterPro" id="IPR011047">
    <property type="entry name" value="Quinoprotein_ADH-like_sf"/>
</dbReference>
<organism evidence="3 4">
    <name type="scientific">Salana multivorans</name>
    <dbReference type="NCBI Taxonomy" id="120377"/>
    <lineage>
        <taxon>Bacteria</taxon>
        <taxon>Bacillati</taxon>
        <taxon>Actinomycetota</taxon>
        <taxon>Actinomycetes</taxon>
        <taxon>Micrococcales</taxon>
        <taxon>Beutenbergiaceae</taxon>
        <taxon>Salana</taxon>
    </lineage>
</organism>
<dbReference type="AlphaFoldDB" id="A0A3N2DAX8"/>
<gene>
    <name evidence="3" type="ORF">EDD28_1399</name>
</gene>
<dbReference type="Proteomes" id="UP000275356">
    <property type="component" value="Unassembled WGS sequence"/>
</dbReference>
<dbReference type="EMBL" id="RKHQ01000001">
    <property type="protein sequence ID" value="ROR96808.1"/>
    <property type="molecule type" value="Genomic_DNA"/>
</dbReference>
<accession>A0A3N2DAX8</accession>